<evidence type="ECO:0000259" key="8">
    <source>
        <dbReference type="PROSITE" id="PS50893"/>
    </source>
</evidence>
<dbReference type="AlphaFoldDB" id="G9XF76"/>
<comment type="subcellular location">
    <subcellularLocation>
        <location evidence="1">Cell membrane</location>
        <topology evidence="1">Peripheral membrane protein</topology>
    </subcellularLocation>
</comment>
<evidence type="ECO:0000256" key="7">
    <source>
        <dbReference type="ARBA" id="ARBA00023136"/>
    </source>
</evidence>
<dbReference type="SMART" id="SM00382">
    <property type="entry name" value="AAA"/>
    <property type="match status" value="1"/>
</dbReference>
<dbReference type="InterPro" id="IPR050388">
    <property type="entry name" value="ABC_Ni/Peptide_Import"/>
</dbReference>
<dbReference type="PANTHER" id="PTHR43297:SF2">
    <property type="entry name" value="DIPEPTIDE TRANSPORT ATP-BINDING PROTEIN DPPD"/>
    <property type="match status" value="1"/>
</dbReference>
<dbReference type="InterPro" id="IPR003439">
    <property type="entry name" value="ABC_transporter-like_ATP-bd"/>
</dbReference>
<dbReference type="InterPro" id="IPR003593">
    <property type="entry name" value="AAA+_ATPase"/>
</dbReference>
<comment type="caution">
    <text evidence="10">The sequence shown here is derived from an EMBL/GenBank/DDBJ whole genome shotgun (WGS) entry which is preliminary data.</text>
</comment>
<dbReference type="CDD" id="cd03257">
    <property type="entry name" value="ABC_NikE_OppD_transporters"/>
    <property type="match status" value="1"/>
</dbReference>
<dbReference type="Gene3D" id="3.40.50.300">
    <property type="entry name" value="P-loop containing nucleotide triphosphate hydrolases"/>
    <property type="match status" value="1"/>
</dbReference>
<comment type="similarity">
    <text evidence="2">Belongs to the ABC transporter superfamily.</text>
</comment>
<evidence type="ECO:0000256" key="6">
    <source>
        <dbReference type="ARBA" id="ARBA00022840"/>
    </source>
</evidence>
<keyword evidence="4" id="KW-1003">Cell membrane</keyword>
<dbReference type="InterPro" id="IPR027417">
    <property type="entry name" value="P-loop_NTPase"/>
</dbReference>
<evidence type="ECO:0000256" key="4">
    <source>
        <dbReference type="ARBA" id="ARBA00022475"/>
    </source>
</evidence>
<dbReference type="GO" id="GO:0005886">
    <property type="term" value="C:plasma membrane"/>
    <property type="evidence" value="ECO:0007669"/>
    <property type="project" value="UniProtKB-SubCell"/>
</dbReference>
<accession>V9HN39</accession>
<evidence type="ECO:0000313" key="11">
    <source>
        <dbReference type="Proteomes" id="UP000003379"/>
    </source>
</evidence>
<sequence>MDKILQIKNLSVEIGKKILDNINLEVKDGERLGIFGSSGCGKTMTINAIMDILPSDAIVQGEIFLCGKDILKMEKKQRRRYIGQNISMIMQDSINALSPYEKICSQMRRVIQSHYKISKNETYNFALKQLEEIGLDSKKVIQCYPHQLSGGMRQRVFIAMSLCTPTSLIIADEPTTSLDAISQMRFIELINNISSKKNLPLIFISHNIGVIASLCENVTVIDKGKIIEEGKTKDILQNQKSDIARQIIQDTKKLYEV</sequence>
<reference evidence="10 11" key="1">
    <citation type="submission" date="2011-08" db="EMBL/GenBank/DDBJ databases">
        <title>The Genome Sequence of Eubacteriaceae bacterium CM5.</title>
        <authorList>
            <consortium name="The Broad Institute Genome Sequencing Platform"/>
            <person name="Earl A."/>
            <person name="Ward D."/>
            <person name="Feldgarden M."/>
            <person name="Gevers D."/>
            <person name="Sizova M."/>
            <person name="Hazen A."/>
            <person name="Epstein S."/>
            <person name="Young S.K."/>
            <person name="Zeng Q."/>
            <person name="Gargeya S."/>
            <person name="Fitzgerald M."/>
            <person name="Haas B."/>
            <person name="Abouelleil A."/>
            <person name="Alvarado L."/>
            <person name="Arachchi H.M."/>
            <person name="Berlin A."/>
            <person name="Brown A."/>
            <person name="Chapman S.B."/>
            <person name="Chen Z."/>
            <person name="Dunbar C."/>
            <person name="Freedman E."/>
            <person name="Gearin G."/>
            <person name="Gellesch M."/>
            <person name="Goldberg J."/>
            <person name="Griggs A."/>
            <person name="Gujja S."/>
            <person name="Heiman D."/>
            <person name="Howarth C."/>
            <person name="Larson L."/>
            <person name="Lui A."/>
            <person name="MacDonald P.J.P."/>
            <person name="Montmayeur A."/>
            <person name="Murphy C."/>
            <person name="Neiman D."/>
            <person name="Pearson M."/>
            <person name="Priest M."/>
            <person name="Roberts A."/>
            <person name="Saif S."/>
            <person name="Shea T."/>
            <person name="Shenoy N."/>
            <person name="Sisk P."/>
            <person name="Stolte C."/>
            <person name="Sykes S."/>
            <person name="Wortman J."/>
            <person name="Nusbaum C."/>
            <person name="Birren B."/>
        </authorList>
    </citation>
    <scope>NUCLEOTIDE SEQUENCE [LARGE SCALE GENOMIC DNA]</scope>
    <source>
        <strain evidence="10 11">CM5</strain>
    </source>
</reference>
<dbReference type="Pfam" id="PF00005">
    <property type="entry name" value="ABC_tran"/>
    <property type="match status" value="1"/>
</dbReference>
<dbReference type="InterPro" id="IPR017871">
    <property type="entry name" value="ABC_transporter-like_CS"/>
</dbReference>
<evidence type="ECO:0000313" key="12">
    <source>
        <dbReference type="Proteomes" id="UP000017818"/>
    </source>
</evidence>
<dbReference type="Proteomes" id="UP000017818">
    <property type="component" value="Unassembled WGS sequence"/>
</dbReference>
<dbReference type="PANTHER" id="PTHR43297">
    <property type="entry name" value="OLIGOPEPTIDE TRANSPORT ATP-BINDING PROTEIN APPD"/>
    <property type="match status" value="1"/>
</dbReference>
<keyword evidence="7" id="KW-0472">Membrane</keyword>
<gene>
    <name evidence="10" type="ORF">HMPREF9628_00578</name>
    <name evidence="9" type="ORF">HMPREF9630_01087</name>
</gene>
<name>G9XF76_9FIRM</name>
<feature type="domain" description="ABC transporter" evidence="8">
    <location>
        <begin position="2"/>
        <end position="248"/>
    </location>
</feature>
<evidence type="ECO:0000256" key="5">
    <source>
        <dbReference type="ARBA" id="ARBA00022741"/>
    </source>
</evidence>
<dbReference type="PROSITE" id="PS50893">
    <property type="entry name" value="ABC_TRANSPORTER_2"/>
    <property type="match status" value="1"/>
</dbReference>
<keyword evidence="5" id="KW-0547">Nucleotide-binding</keyword>
<dbReference type="RefSeq" id="WP_009526975.1">
    <property type="nucleotide sequence ID" value="NZ_JH414598.1"/>
</dbReference>
<dbReference type="EMBL" id="AFZF02000004">
    <property type="protein sequence ID" value="EHL14638.1"/>
    <property type="molecule type" value="Genomic_DNA"/>
</dbReference>
<organism evidence="10 11">
    <name type="scientific">Peptoanaerobacter stomatis</name>
    <dbReference type="NCBI Taxonomy" id="796937"/>
    <lineage>
        <taxon>Bacteria</taxon>
        <taxon>Bacillati</taxon>
        <taxon>Bacillota</taxon>
        <taxon>Clostridia</taxon>
        <taxon>Peptostreptococcales</taxon>
        <taxon>Filifactoraceae</taxon>
        <taxon>Peptoanaerobacter</taxon>
    </lineage>
</organism>
<accession>G9XF76</accession>
<evidence type="ECO:0000256" key="1">
    <source>
        <dbReference type="ARBA" id="ARBA00004202"/>
    </source>
</evidence>
<dbReference type="EMBL" id="AFZG01000063">
    <property type="protein sequence ID" value="EHL17468.1"/>
    <property type="molecule type" value="Genomic_DNA"/>
</dbReference>
<dbReference type="SUPFAM" id="SSF52540">
    <property type="entry name" value="P-loop containing nucleoside triphosphate hydrolases"/>
    <property type="match status" value="1"/>
</dbReference>
<evidence type="ECO:0000256" key="3">
    <source>
        <dbReference type="ARBA" id="ARBA00022448"/>
    </source>
</evidence>
<dbReference type="HOGENOM" id="CLU_000604_1_23_9"/>
<dbReference type="GO" id="GO:0016887">
    <property type="term" value="F:ATP hydrolysis activity"/>
    <property type="evidence" value="ECO:0007669"/>
    <property type="project" value="InterPro"/>
</dbReference>
<dbReference type="PATRIC" id="fig|796939.3.peg.2065"/>
<proteinExistence type="inferred from homology"/>
<dbReference type="Proteomes" id="UP000003379">
    <property type="component" value="Unassembled WGS sequence"/>
</dbReference>
<dbReference type="STRING" id="796937.HMPREF9630_01087"/>
<dbReference type="PROSITE" id="PS00211">
    <property type="entry name" value="ABC_TRANSPORTER_1"/>
    <property type="match status" value="1"/>
</dbReference>
<evidence type="ECO:0000313" key="10">
    <source>
        <dbReference type="EMBL" id="EHL17468.1"/>
    </source>
</evidence>
<evidence type="ECO:0000313" key="9">
    <source>
        <dbReference type="EMBL" id="EHL14638.1"/>
    </source>
</evidence>
<dbReference type="OrthoDB" id="9806285at2"/>
<keyword evidence="6" id="KW-0067">ATP-binding</keyword>
<evidence type="ECO:0000256" key="2">
    <source>
        <dbReference type="ARBA" id="ARBA00005417"/>
    </source>
</evidence>
<protein>
    <recommendedName>
        <fullName evidence="8">ABC transporter domain-containing protein</fullName>
    </recommendedName>
</protein>
<reference evidence="9 12" key="2">
    <citation type="submission" date="2012-05" db="EMBL/GenBank/DDBJ databases">
        <title>The Genome Sequence of Eubacteriaceae bacterium CM2.</title>
        <authorList>
            <consortium name="The Broad Institute Genome Sequencing Platform"/>
            <person name="Earl A."/>
            <person name="Ward D."/>
            <person name="Feldgarden M."/>
            <person name="Gevers D."/>
            <person name="Sizova M."/>
            <person name="Hazen A."/>
            <person name="Epstein S."/>
            <person name="Walker B."/>
            <person name="Young S.K."/>
            <person name="Zeng Q."/>
            <person name="Gargeya S."/>
            <person name="Fitzgerald M."/>
            <person name="Haas B."/>
            <person name="Abouelleil A."/>
            <person name="Alvarado L."/>
            <person name="Arachchi H.M."/>
            <person name="Berlin A."/>
            <person name="Chapman S.B."/>
            <person name="Goldberg J."/>
            <person name="Griggs A."/>
            <person name="Gujja S."/>
            <person name="Hansen M."/>
            <person name="Howarth C."/>
            <person name="Imamovic A."/>
            <person name="Larimer J."/>
            <person name="McCowen C."/>
            <person name="Montmayeur A."/>
            <person name="Murphy C."/>
            <person name="Neiman D."/>
            <person name="Pearson M."/>
            <person name="Priest M."/>
            <person name="Roberts A."/>
            <person name="Saif S."/>
            <person name="Shea T."/>
            <person name="Sisk P."/>
            <person name="Sykes S."/>
            <person name="Wortman J."/>
            <person name="Nusbaum C."/>
            <person name="Birren B."/>
        </authorList>
    </citation>
    <scope>NUCLEOTIDE SEQUENCE [LARGE SCALE GENOMIC DNA]</scope>
    <source>
        <strain evidence="9 12">CM2</strain>
    </source>
</reference>
<dbReference type="GO" id="GO:0005524">
    <property type="term" value="F:ATP binding"/>
    <property type="evidence" value="ECO:0007669"/>
    <property type="project" value="UniProtKB-KW"/>
</dbReference>
<keyword evidence="3" id="KW-0813">Transport</keyword>